<dbReference type="EMBL" id="CAUYUJ010007258">
    <property type="protein sequence ID" value="CAK0820109.1"/>
    <property type="molecule type" value="Genomic_DNA"/>
</dbReference>
<gene>
    <name evidence="1" type="ORF">PCOR1329_LOCUS21912</name>
</gene>
<dbReference type="Proteomes" id="UP001189429">
    <property type="component" value="Unassembled WGS sequence"/>
</dbReference>
<protein>
    <recommendedName>
        <fullName evidence="3">Nuclear pore protein</fullName>
    </recommendedName>
</protein>
<proteinExistence type="predicted"/>
<evidence type="ECO:0000313" key="1">
    <source>
        <dbReference type="EMBL" id="CAK0820109.1"/>
    </source>
</evidence>
<evidence type="ECO:0008006" key="3">
    <source>
        <dbReference type="Google" id="ProtNLM"/>
    </source>
</evidence>
<sequence length="422" mass="46369">VSQMQIAAPASLALQASLFETRFLLDPLLQPLFAQPDGPGAVITAALAYMQLMQSTRLDNNEIPAGALATEPMDTAKVTKYMAVFDGTTQHMGHPLQSEVLLFLMVSATEKMSSEEILSSTEGAEVRKMVKRCFGEKHMMSKDKLIQESPALVGLIREFDHAVFWPTWYWLLLGYLADCVLAAANDEDTRIIHERLKALIDNSAPTLGYIRIFLSERDGVVARPPYLDTAHEALVARVATFQVVPWHHTQTRALFVARCLTAAMEVNYCPEIESHFNLLIIALDELQHDLADPSMILSQHAFMPGAVEPARCTREPFSLRHPQLSTYICDIAYMLKKAKPELAKARFADSGRSMKAVACAKNFNACARNTRVIGSGAFPLAEALANAQVASPAAVGDLLMAIANFQRVPDAAEMNVFSAYVG</sequence>
<accession>A0ABN9RLS7</accession>
<reference evidence="1" key="1">
    <citation type="submission" date="2023-10" db="EMBL/GenBank/DDBJ databases">
        <authorList>
            <person name="Chen Y."/>
            <person name="Shah S."/>
            <person name="Dougan E. K."/>
            <person name="Thang M."/>
            <person name="Chan C."/>
        </authorList>
    </citation>
    <scope>NUCLEOTIDE SEQUENCE [LARGE SCALE GENOMIC DNA]</scope>
</reference>
<name>A0ABN9RLS7_9DINO</name>
<feature type="non-terminal residue" evidence="1">
    <location>
        <position position="1"/>
    </location>
</feature>
<keyword evidence="2" id="KW-1185">Reference proteome</keyword>
<evidence type="ECO:0000313" key="2">
    <source>
        <dbReference type="Proteomes" id="UP001189429"/>
    </source>
</evidence>
<organism evidence="1 2">
    <name type="scientific">Prorocentrum cordatum</name>
    <dbReference type="NCBI Taxonomy" id="2364126"/>
    <lineage>
        <taxon>Eukaryota</taxon>
        <taxon>Sar</taxon>
        <taxon>Alveolata</taxon>
        <taxon>Dinophyceae</taxon>
        <taxon>Prorocentrales</taxon>
        <taxon>Prorocentraceae</taxon>
        <taxon>Prorocentrum</taxon>
    </lineage>
</organism>
<comment type="caution">
    <text evidence="1">The sequence shown here is derived from an EMBL/GenBank/DDBJ whole genome shotgun (WGS) entry which is preliminary data.</text>
</comment>
<feature type="non-terminal residue" evidence="1">
    <location>
        <position position="422"/>
    </location>
</feature>